<dbReference type="EMBL" id="LIBO01000086">
    <property type="protein sequence ID" value="KRO62376.1"/>
    <property type="molecule type" value="Genomic_DNA"/>
</dbReference>
<comment type="similarity">
    <text evidence="3 12">Belongs to the lyase 1 family. Adenylosuccinate lyase subfamily.</text>
</comment>
<dbReference type="GO" id="GO:0004018">
    <property type="term" value="F:N6-(1,2-dicarboxyethyl)AMP AMP-lyase (fumarate-forming) activity"/>
    <property type="evidence" value="ECO:0007669"/>
    <property type="project" value="UniProtKB-UniRule"/>
</dbReference>
<dbReference type="PRINTS" id="PR00145">
    <property type="entry name" value="ARGSUCLYASE"/>
</dbReference>
<dbReference type="InterPro" id="IPR020557">
    <property type="entry name" value="Fumarate_lyase_CS"/>
</dbReference>
<evidence type="ECO:0000256" key="7">
    <source>
        <dbReference type="ARBA" id="ARBA00023239"/>
    </source>
</evidence>
<organism evidence="14 15">
    <name type="scientific">Verrucomicrobia subdivision 6 bacterium BACL9 MAG-120507-bin52</name>
    <dbReference type="NCBI Taxonomy" id="1655590"/>
    <lineage>
        <taxon>Bacteria</taxon>
        <taxon>Pseudomonadati</taxon>
        <taxon>Verrucomicrobiota</taxon>
        <taxon>Verrucomicrobiia</taxon>
        <taxon>Verrucomicrobiales</taxon>
        <taxon>Verrucomicrobia subdivision 6</taxon>
    </lineage>
</organism>
<dbReference type="AlphaFoldDB" id="A0A0R2RI99"/>
<dbReference type="Gene3D" id="1.20.200.10">
    <property type="entry name" value="Fumarase/aspartase (Central domain)"/>
    <property type="match status" value="1"/>
</dbReference>
<evidence type="ECO:0000313" key="14">
    <source>
        <dbReference type="EMBL" id="KRO62376.1"/>
    </source>
</evidence>
<dbReference type="Gene3D" id="1.10.275.10">
    <property type="entry name" value="Fumarase/aspartase (N-terminal domain)"/>
    <property type="match status" value="1"/>
</dbReference>
<sequence>MISRYSRPEMSAIWSEEAKLTRWLEIEILACEGMANRRIIPRKDARTIRRKAKFNIRQVHKNEARTRHDVLAFLEEVALQVGPAGRWIHQGLTSSDILDTTLAWQLRDAADLLIAGVRKVKAAAAGRARRHRGMLTIGRTHGIHAEPTSHGIRMALLHDEFGRAEERLVAAREEIAVGKLSGAVGTYAHLDPSIEAYVCQKLKLKPGAATQVVPRDRHAAFALTLSLVAASAERWATEFRHLQRTEVGEVEEPFAKGQKGSSAMPHKRNPVNGERICGLARIVRGHAVAALENVALWHERDISHSSAERILFPDSTILLDFILNDLEGLVRGHKADGKRMLANLGSSRGLWASQGALLALTRAGLARREAYEAVQRHAMATWLEGGADFTTRLESDPVLGRKIGKKGLREACDAMRHLRHEKLIHRRCGL</sequence>
<evidence type="ECO:0000256" key="3">
    <source>
        <dbReference type="ARBA" id="ARBA00008273"/>
    </source>
</evidence>
<dbReference type="Proteomes" id="UP000051269">
    <property type="component" value="Unassembled WGS sequence"/>
</dbReference>
<dbReference type="NCBIfam" id="TIGR00928">
    <property type="entry name" value="purB"/>
    <property type="match status" value="1"/>
</dbReference>
<comment type="caution">
    <text evidence="14">The sequence shown here is derived from an EMBL/GenBank/DDBJ whole genome shotgun (WGS) entry which is preliminary data.</text>
</comment>
<evidence type="ECO:0000256" key="5">
    <source>
        <dbReference type="ARBA" id="ARBA00017058"/>
    </source>
</evidence>
<keyword evidence="6 12" id="KW-0658">Purine biosynthesis</keyword>
<keyword evidence="7 12" id="KW-0456">Lyase</keyword>
<dbReference type="EC" id="4.3.2.2" evidence="4 11"/>
<dbReference type="InterPro" id="IPR004769">
    <property type="entry name" value="Pur_lyase"/>
</dbReference>
<protein>
    <recommendedName>
        <fullName evidence="5 11">Adenylosuccinate lyase</fullName>
        <shortName evidence="12">ASL</shortName>
        <ecNumber evidence="4 11">4.3.2.2</ecNumber>
    </recommendedName>
    <alternativeName>
        <fullName evidence="9 12">Adenylosuccinase</fullName>
    </alternativeName>
</protein>
<dbReference type="InterPro" id="IPR008948">
    <property type="entry name" value="L-Aspartase-like"/>
</dbReference>
<evidence type="ECO:0000259" key="13">
    <source>
        <dbReference type="SMART" id="SM00998"/>
    </source>
</evidence>
<dbReference type="FunFam" id="1.20.200.10:FF:000008">
    <property type="entry name" value="Adenylosuccinate lyase"/>
    <property type="match status" value="1"/>
</dbReference>
<comment type="catalytic activity">
    <reaction evidence="8">
        <text>(2S)-2-[5-amino-1-(5-phospho-beta-D-ribosyl)imidazole-4-carboxamido]succinate = 5-amino-1-(5-phospho-beta-D-ribosyl)imidazole-4-carboxamide + fumarate</text>
        <dbReference type="Rhea" id="RHEA:23920"/>
        <dbReference type="ChEBI" id="CHEBI:29806"/>
        <dbReference type="ChEBI" id="CHEBI:58443"/>
        <dbReference type="ChEBI" id="CHEBI:58475"/>
        <dbReference type="EC" id="4.3.2.2"/>
    </reaction>
    <physiologicalReaction direction="left-to-right" evidence="8">
        <dbReference type="Rhea" id="RHEA:23921"/>
    </physiologicalReaction>
</comment>
<evidence type="ECO:0000256" key="4">
    <source>
        <dbReference type="ARBA" id="ARBA00012339"/>
    </source>
</evidence>
<dbReference type="InterPro" id="IPR022761">
    <property type="entry name" value="Fumarate_lyase_N"/>
</dbReference>
<evidence type="ECO:0000256" key="10">
    <source>
        <dbReference type="ARBA" id="ARBA00049115"/>
    </source>
</evidence>
<dbReference type="GO" id="GO:0006189">
    <property type="term" value="P:'de novo' IMP biosynthetic process"/>
    <property type="evidence" value="ECO:0007669"/>
    <property type="project" value="UniProtKB-UniPathway"/>
</dbReference>
<dbReference type="PANTHER" id="PTHR43172:SF1">
    <property type="entry name" value="ADENYLOSUCCINATE LYASE"/>
    <property type="match status" value="1"/>
</dbReference>
<evidence type="ECO:0000313" key="15">
    <source>
        <dbReference type="Proteomes" id="UP000051269"/>
    </source>
</evidence>
<dbReference type="GO" id="GO:0044208">
    <property type="term" value="P:'de novo' AMP biosynthetic process"/>
    <property type="evidence" value="ECO:0007669"/>
    <property type="project" value="UniProtKB-UniPathway"/>
</dbReference>
<evidence type="ECO:0000256" key="11">
    <source>
        <dbReference type="NCBIfam" id="TIGR00928"/>
    </source>
</evidence>
<proteinExistence type="inferred from homology"/>
<evidence type="ECO:0000256" key="1">
    <source>
        <dbReference type="ARBA" id="ARBA00004706"/>
    </source>
</evidence>
<evidence type="ECO:0000256" key="12">
    <source>
        <dbReference type="RuleBase" id="RU361172"/>
    </source>
</evidence>
<feature type="domain" description="Adenylosuccinate lyase C-terminal" evidence="13">
    <location>
        <begin position="348"/>
        <end position="429"/>
    </location>
</feature>
<name>A0A0R2RI99_9BACT</name>
<comment type="pathway">
    <text evidence="2 12">Purine metabolism; AMP biosynthesis via de novo pathway; AMP from IMP: step 2/2.</text>
</comment>
<comment type="catalytic activity">
    <reaction evidence="10">
        <text>N(6)-(1,2-dicarboxyethyl)-AMP = fumarate + AMP</text>
        <dbReference type="Rhea" id="RHEA:16853"/>
        <dbReference type="ChEBI" id="CHEBI:29806"/>
        <dbReference type="ChEBI" id="CHEBI:57567"/>
        <dbReference type="ChEBI" id="CHEBI:456215"/>
        <dbReference type="EC" id="4.3.2.2"/>
    </reaction>
    <physiologicalReaction direction="left-to-right" evidence="10">
        <dbReference type="Rhea" id="RHEA:16854"/>
    </physiologicalReaction>
</comment>
<dbReference type="UniPathway" id="UPA00075">
    <property type="reaction ID" value="UER00336"/>
</dbReference>
<dbReference type="InterPro" id="IPR019468">
    <property type="entry name" value="AdenyloSucc_lyase_C"/>
</dbReference>
<reference evidence="14 15" key="1">
    <citation type="submission" date="2015-10" db="EMBL/GenBank/DDBJ databases">
        <title>Metagenome-Assembled Genomes uncover a global brackish microbiome.</title>
        <authorList>
            <person name="Hugerth L.W."/>
            <person name="Larsson J."/>
            <person name="Alneberg J."/>
            <person name="Lindh M.V."/>
            <person name="Legrand C."/>
            <person name="Pinhassi J."/>
            <person name="Andersson A.F."/>
        </authorList>
    </citation>
    <scope>NUCLEOTIDE SEQUENCE [LARGE SCALE GENOMIC DNA]</scope>
    <source>
        <strain evidence="14">BACL18 MAG-120507-bin52</strain>
    </source>
</reference>
<dbReference type="PROSITE" id="PS00163">
    <property type="entry name" value="FUMARATE_LYASES"/>
    <property type="match status" value="1"/>
</dbReference>
<dbReference type="InterPro" id="IPR024083">
    <property type="entry name" value="Fumarase/histidase_N"/>
</dbReference>
<dbReference type="GO" id="GO:0005829">
    <property type="term" value="C:cytosol"/>
    <property type="evidence" value="ECO:0007669"/>
    <property type="project" value="TreeGrafter"/>
</dbReference>
<evidence type="ECO:0000256" key="9">
    <source>
        <dbReference type="ARBA" id="ARBA00030717"/>
    </source>
</evidence>
<dbReference type="PANTHER" id="PTHR43172">
    <property type="entry name" value="ADENYLOSUCCINATE LYASE"/>
    <property type="match status" value="1"/>
</dbReference>
<dbReference type="CDD" id="cd01360">
    <property type="entry name" value="Adenylsuccinate_lyase_1"/>
    <property type="match status" value="1"/>
</dbReference>
<comment type="pathway">
    <text evidence="1 12">Purine metabolism; IMP biosynthesis via de novo pathway; 5-amino-1-(5-phospho-D-ribosyl)imidazole-4-carboxamide from 5-amino-1-(5-phospho-D-ribosyl)imidazole-4-carboxylate: step 2/2.</text>
</comment>
<dbReference type="Gene3D" id="1.10.40.30">
    <property type="entry name" value="Fumarase/aspartase (C-terminal domain)"/>
    <property type="match status" value="1"/>
</dbReference>
<dbReference type="InterPro" id="IPR000362">
    <property type="entry name" value="Fumarate_lyase_fam"/>
</dbReference>
<dbReference type="Pfam" id="PF00206">
    <property type="entry name" value="Lyase_1"/>
    <property type="match status" value="1"/>
</dbReference>
<dbReference type="SMART" id="SM00998">
    <property type="entry name" value="ADSL_C"/>
    <property type="match status" value="1"/>
</dbReference>
<gene>
    <name evidence="14" type="ORF">ABR82_01980</name>
</gene>
<accession>A0A0R2RI99</accession>
<evidence type="ECO:0000256" key="6">
    <source>
        <dbReference type="ARBA" id="ARBA00022755"/>
    </source>
</evidence>
<dbReference type="PRINTS" id="PR00149">
    <property type="entry name" value="FUMRATELYASE"/>
</dbReference>
<evidence type="ECO:0000256" key="8">
    <source>
        <dbReference type="ARBA" id="ARBA00024477"/>
    </source>
</evidence>
<dbReference type="SUPFAM" id="SSF48557">
    <property type="entry name" value="L-aspartase-like"/>
    <property type="match status" value="1"/>
</dbReference>
<dbReference type="UniPathway" id="UPA00074">
    <property type="reaction ID" value="UER00132"/>
</dbReference>
<evidence type="ECO:0000256" key="2">
    <source>
        <dbReference type="ARBA" id="ARBA00004734"/>
    </source>
</evidence>
<dbReference type="Pfam" id="PF10397">
    <property type="entry name" value="ADSL_C"/>
    <property type="match status" value="1"/>
</dbReference>
<dbReference type="GO" id="GO:0070626">
    <property type="term" value="F:(S)-2-(5-amino-1-(5-phospho-D-ribosyl)imidazole-4-carboxamido) succinate lyase (fumarate-forming) activity"/>
    <property type="evidence" value="ECO:0007669"/>
    <property type="project" value="TreeGrafter"/>
</dbReference>